<dbReference type="RefSeq" id="WP_188899675.1">
    <property type="nucleotide sequence ID" value="NZ_BMKS01000004.1"/>
</dbReference>
<proteinExistence type="inferred from homology"/>
<evidence type="ECO:0000256" key="3">
    <source>
        <dbReference type="ARBA" id="ARBA00022801"/>
    </source>
</evidence>
<dbReference type="GO" id="GO:0016787">
    <property type="term" value="F:hydrolase activity"/>
    <property type="evidence" value="ECO:0007669"/>
    <property type="project" value="UniProtKB-KW"/>
</dbReference>
<keyword evidence="4" id="KW-0865">Zymogen</keyword>
<organism evidence="5 6">
    <name type="scientific">Caldovatus sediminis</name>
    <dbReference type="NCBI Taxonomy" id="2041189"/>
    <lineage>
        <taxon>Bacteria</taxon>
        <taxon>Pseudomonadati</taxon>
        <taxon>Pseudomonadota</taxon>
        <taxon>Alphaproteobacteria</taxon>
        <taxon>Acetobacterales</taxon>
        <taxon>Roseomonadaceae</taxon>
        <taxon>Caldovatus</taxon>
    </lineage>
</organism>
<dbReference type="Proteomes" id="UP000597507">
    <property type="component" value="Unassembled WGS sequence"/>
</dbReference>
<accession>A0A8J3EC03</accession>
<dbReference type="Gene3D" id="3.60.20.40">
    <property type="match status" value="1"/>
</dbReference>
<dbReference type="PANTHER" id="PTHR43199">
    <property type="entry name" value="GLUTATHIONE HYDROLASE"/>
    <property type="match status" value="1"/>
</dbReference>
<dbReference type="EMBL" id="BMKS01000004">
    <property type="protein sequence ID" value="GGG30471.1"/>
    <property type="molecule type" value="Genomic_DNA"/>
</dbReference>
<dbReference type="InterPro" id="IPR029055">
    <property type="entry name" value="Ntn_hydrolases_N"/>
</dbReference>
<keyword evidence="2" id="KW-0808">Transferase</keyword>
<dbReference type="AlphaFoldDB" id="A0A8J3EC03"/>
<sequence length="528" mass="55230">MALDFTPSPHTTQHWVLAKPAARGRRGMVAAQCKAAAEAGVAILDAGGSAADAAVATAFALATLEPWNSGIGGIGFAQHMAAGAARAETFDFGPVAPRGLDPSAFPLTGRMKLDLFAWPEVEGDRNIHGPLSFCIPSAVAGYALLHERHGRLPIAEVLAPAVALAKRGLPQDWFTTLKIASSAAVLRLYPESARIYLPNGLPPVPPYQGTPGFLSQGNLAATLERLQRAGLRDFYEGEIAAAIAADVREMGGVLSAADLAGCRARVLPAVEVPWRGRRLMLSNGLTATPTLRRVLEGMADAPFGGTEPGPAWYARLARVMRAAYAERLAGLGESEPRAAESCTTHLSVVDAEGSMVAMTTTLLSSMGSRVVLPRTGVLMNNGVMWFDPRPGTPNAIAPGRRPLTNMCPVIAAGERGGPEIACGASGGRRIMASVFQMLSLVADFGMDPERAAHHPRIDVSGPDGVTADRRLPRAVVEAIAADGAPVESVEHAVLPVNFACPNLIQVRADGERVGISDAISPWSAAVAQ</sequence>
<comment type="caution">
    <text evidence="5">The sequence shown here is derived from an EMBL/GenBank/DDBJ whole genome shotgun (WGS) entry which is preliminary data.</text>
</comment>
<dbReference type="InterPro" id="IPR043137">
    <property type="entry name" value="GGT_ssub_C"/>
</dbReference>
<protein>
    <submittedName>
        <fullName evidence="5">Gamma-glutamyltransferase</fullName>
    </submittedName>
</protein>
<gene>
    <name evidence="5" type="ORF">GCM10010964_18020</name>
</gene>
<evidence type="ECO:0000313" key="5">
    <source>
        <dbReference type="EMBL" id="GGG30471.1"/>
    </source>
</evidence>
<dbReference type="PANTHER" id="PTHR43199:SF1">
    <property type="entry name" value="GLUTATHIONE HYDROLASE PROENZYME"/>
    <property type="match status" value="1"/>
</dbReference>
<evidence type="ECO:0000256" key="4">
    <source>
        <dbReference type="ARBA" id="ARBA00023145"/>
    </source>
</evidence>
<name>A0A8J3EC03_9PROT</name>
<keyword evidence="3" id="KW-0378">Hydrolase</keyword>
<evidence type="ECO:0000313" key="6">
    <source>
        <dbReference type="Proteomes" id="UP000597507"/>
    </source>
</evidence>
<comment type="similarity">
    <text evidence="1">Belongs to the gamma-glutamyltransferase family.</text>
</comment>
<dbReference type="PRINTS" id="PR01210">
    <property type="entry name" value="GGTRANSPTASE"/>
</dbReference>
<evidence type="ECO:0000256" key="1">
    <source>
        <dbReference type="ARBA" id="ARBA00009381"/>
    </source>
</evidence>
<dbReference type="SUPFAM" id="SSF56235">
    <property type="entry name" value="N-terminal nucleophile aminohydrolases (Ntn hydrolases)"/>
    <property type="match status" value="1"/>
</dbReference>
<keyword evidence="6" id="KW-1185">Reference proteome</keyword>
<reference evidence="5 6" key="1">
    <citation type="journal article" date="2014" name="Int. J. Syst. Evol. Microbiol.">
        <title>Complete genome sequence of Corynebacterium casei LMG S-19264T (=DSM 44701T), isolated from a smear-ripened cheese.</title>
        <authorList>
            <consortium name="US DOE Joint Genome Institute (JGI-PGF)"/>
            <person name="Walter F."/>
            <person name="Albersmeier A."/>
            <person name="Kalinowski J."/>
            <person name="Ruckert C."/>
        </authorList>
    </citation>
    <scope>NUCLEOTIDE SEQUENCE [LARGE SCALE GENOMIC DNA]</scope>
    <source>
        <strain evidence="5 6">CGMCC 1.16330</strain>
    </source>
</reference>
<dbReference type="GO" id="GO:0016740">
    <property type="term" value="F:transferase activity"/>
    <property type="evidence" value="ECO:0007669"/>
    <property type="project" value="UniProtKB-KW"/>
</dbReference>
<dbReference type="InterPro" id="IPR051792">
    <property type="entry name" value="GGT_bact"/>
</dbReference>
<evidence type="ECO:0000256" key="2">
    <source>
        <dbReference type="ARBA" id="ARBA00022679"/>
    </source>
</evidence>
<dbReference type="Pfam" id="PF01019">
    <property type="entry name" value="G_glu_transpept"/>
    <property type="match status" value="2"/>
</dbReference>